<evidence type="ECO:0000256" key="1">
    <source>
        <dbReference type="SAM" id="SignalP"/>
    </source>
</evidence>
<gene>
    <name evidence="2" type="ORF">GCM10010185_45190</name>
</gene>
<dbReference type="EMBL" id="BMRG01000009">
    <property type="protein sequence ID" value="GGP67287.1"/>
    <property type="molecule type" value="Genomic_DNA"/>
</dbReference>
<dbReference type="AlphaFoldDB" id="A0A918ARS2"/>
<evidence type="ECO:0000313" key="3">
    <source>
        <dbReference type="Proteomes" id="UP000639606"/>
    </source>
</evidence>
<sequence length="118" mass="12630">MVLMRRVVGSLVAVLVVVVSLTTATSGAVAVERTARPAVTDVGVLVYCTDARPVPGSVHYGNFGGDRTTACRKCDESMRVLRAKGRISAYSCDYNTSTKSAFAYVLWTCPWPLSPPCP</sequence>
<reference evidence="2" key="1">
    <citation type="journal article" date="2014" name="Int. J. Syst. Evol. Microbiol.">
        <title>Complete genome sequence of Corynebacterium casei LMG S-19264T (=DSM 44701T), isolated from a smear-ripened cheese.</title>
        <authorList>
            <consortium name="US DOE Joint Genome Institute (JGI-PGF)"/>
            <person name="Walter F."/>
            <person name="Albersmeier A."/>
            <person name="Kalinowski J."/>
            <person name="Ruckert C."/>
        </authorList>
    </citation>
    <scope>NUCLEOTIDE SEQUENCE</scope>
    <source>
        <strain evidence="2">JCM 3313</strain>
    </source>
</reference>
<proteinExistence type="predicted"/>
<feature type="chain" id="PRO_5037709477" description="Secreted protein" evidence="1">
    <location>
        <begin position="31"/>
        <end position="118"/>
    </location>
</feature>
<keyword evidence="3" id="KW-1185">Reference proteome</keyword>
<dbReference type="RefSeq" id="WP_189225287.1">
    <property type="nucleotide sequence ID" value="NZ_BMRG01000009.1"/>
</dbReference>
<comment type="caution">
    <text evidence="2">The sequence shown here is derived from an EMBL/GenBank/DDBJ whole genome shotgun (WGS) entry which is preliminary data.</text>
</comment>
<feature type="signal peptide" evidence="1">
    <location>
        <begin position="1"/>
        <end position="30"/>
    </location>
</feature>
<dbReference type="Proteomes" id="UP000639606">
    <property type="component" value="Unassembled WGS sequence"/>
</dbReference>
<protein>
    <recommendedName>
        <fullName evidence="4">Secreted protein</fullName>
    </recommendedName>
</protein>
<name>A0A918ARS2_9PSEU</name>
<organism evidence="2 3">
    <name type="scientific">Saccharothrix coeruleofusca</name>
    <dbReference type="NCBI Taxonomy" id="33919"/>
    <lineage>
        <taxon>Bacteria</taxon>
        <taxon>Bacillati</taxon>
        <taxon>Actinomycetota</taxon>
        <taxon>Actinomycetes</taxon>
        <taxon>Pseudonocardiales</taxon>
        <taxon>Pseudonocardiaceae</taxon>
        <taxon>Saccharothrix</taxon>
    </lineage>
</organism>
<keyword evidence="1" id="KW-0732">Signal</keyword>
<accession>A0A918ARS2</accession>
<reference evidence="2" key="2">
    <citation type="submission" date="2020-09" db="EMBL/GenBank/DDBJ databases">
        <authorList>
            <person name="Sun Q."/>
            <person name="Ohkuma M."/>
        </authorList>
    </citation>
    <scope>NUCLEOTIDE SEQUENCE</scope>
    <source>
        <strain evidence="2">JCM 3313</strain>
    </source>
</reference>
<evidence type="ECO:0000313" key="2">
    <source>
        <dbReference type="EMBL" id="GGP67287.1"/>
    </source>
</evidence>
<evidence type="ECO:0008006" key="4">
    <source>
        <dbReference type="Google" id="ProtNLM"/>
    </source>
</evidence>